<evidence type="ECO:0000313" key="2">
    <source>
        <dbReference type="EMBL" id="TDL87110.1"/>
    </source>
</evidence>
<sequence length="371" mass="39381">MRVPYSIGLGVFAAAMPISVAAQPLEYGNDSGGSVTAYGQLSPTYLGVDDGTEKVDELADNARSNSRVGLIIDQDFSDLTLSFVFETALGAPQTSGFSQGFQPEWDWQRTNIRRVELIMSGAFGIVSLGQGSMASDGTAGSDLSKTTMASTVTTSDTAGGFKFRFADGRLSSVKLGNVFSDFDGGRRNRIRYETPKFLGGTDTGGLSVAIAYGQEILAKGNDDEFYDIGLFYAEEAGRFRIRGGANYAWVDGATVTESFAASLSVLDMPTGLNGTLAAGGDPDGGSYGYGKLGWFKSLWDGGVTALSVDYYQGRDFNVAGSTSDAWGVQVAQFVDQLSLEAYLGFARASYDDAAGSYDDIDSTLAGVRWRF</sequence>
<keyword evidence="3" id="KW-1185">Reference proteome</keyword>
<feature type="signal peptide" evidence="1">
    <location>
        <begin position="1"/>
        <end position="21"/>
    </location>
</feature>
<name>A0A4R6ASI4_9RHOB</name>
<evidence type="ECO:0000256" key="1">
    <source>
        <dbReference type="SAM" id="SignalP"/>
    </source>
</evidence>
<protein>
    <submittedName>
        <fullName evidence="2">Porin</fullName>
    </submittedName>
</protein>
<gene>
    <name evidence="2" type="ORF">E2L05_11285</name>
</gene>
<reference evidence="2 3" key="1">
    <citation type="submission" date="2019-03" db="EMBL/GenBank/DDBJ databases">
        <title>Rhodobacteraceae bacterium SM1902, a new member of the family Rhodobacteraceae isolated from Yantai.</title>
        <authorList>
            <person name="Sun Y."/>
        </authorList>
    </citation>
    <scope>NUCLEOTIDE SEQUENCE [LARGE SCALE GENOMIC DNA]</scope>
    <source>
        <strain evidence="2 3">SM1902</strain>
    </source>
</reference>
<feature type="chain" id="PRO_5020969199" evidence="1">
    <location>
        <begin position="22"/>
        <end position="371"/>
    </location>
</feature>
<dbReference type="SUPFAM" id="SSF56935">
    <property type="entry name" value="Porins"/>
    <property type="match status" value="1"/>
</dbReference>
<dbReference type="OrthoDB" id="974738at2"/>
<accession>A0A4R6ASI4</accession>
<comment type="caution">
    <text evidence="2">The sequence shown here is derived from an EMBL/GenBank/DDBJ whole genome shotgun (WGS) entry which is preliminary data.</text>
</comment>
<organism evidence="2 3">
    <name type="scientific">Meridianimarinicoccus aquatilis</name>
    <dbReference type="NCBI Taxonomy" id="2552766"/>
    <lineage>
        <taxon>Bacteria</taxon>
        <taxon>Pseudomonadati</taxon>
        <taxon>Pseudomonadota</taxon>
        <taxon>Alphaproteobacteria</taxon>
        <taxon>Rhodobacterales</taxon>
        <taxon>Paracoccaceae</taxon>
        <taxon>Meridianimarinicoccus</taxon>
    </lineage>
</organism>
<dbReference type="Proteomes" id="UP000294562">
    <property type="component" value="Unassembled WGS sequence"/>
</dbReference>
<evidence type="ECO:0000313" key="3">
    <source>
        <dbReference type="Proteomes" id="UP000294562"/>
    </source>
</evidence>
<dbReference type="AlphaFoldDB" id="A0A4R6ASI4"/>
<keyword evidence="1" id="KW-0732">Signal</keyword>
<proteinExistence type="predicted"/>
<dbReference type="RefSeq" id="WP_133343017.1">
    <property type="nucleotide sequence ID" value="NZ_SMZO01000023.1"/>
</dbReference>
<dbReference type="EMBL" id="SMZO01000023">
    <property type="protein sequence ID" value="TDL87110.1"/>
    <property type="molecule type" value="Genomic_DNA"/>
</dbReference>